<evidence type="ECO:0000256" key="1">
    <source>
        <dbReference type="ARBA" id="ARBA00008791"/>
    </source>
</evidence>
<comment type="similarity">
    <text evidence="1">Belongs to the universal stress protein A family.</text>
</comment>
<dbReference type="InterPro" id="IPR006015">
    <property type="entry name" value="Universal_stress_UspA"/>
</dbReference>
<dbReference type="PANTHER" id="PTHR46268:SF6">
    <property type="entry name" value="UNIVERSAL STRESS PROTEIN UP12"/>
    <property type="match status" value="1"/>
</dbReference>
<dbReference type="Pfam" id="PF00582">
    <property type="entry name" value="Usp"/>
    <property type="match status" value="2"/>
</dbReference>
<evidence type="ECO:0000259" key="2">
    <source>
        <dbReference type="Pfam" id="PF00582"/>
    </source>
</evidence>
<proteinExistence type="inferred from homology"/>
<gene>
    <name evidence="3" type="ORF">BKM31_18145</name>
</gene>
<evidence type="ECO:0000313" key="4">
    <source>
        <dbReference type="Proteomes" id="UP000190797"/>
    </source>
</evidence>
<dbReference type="KEGG" id="noa:BKM31_18145"/>
<protein>
    <recommendedName>
        <fullName evidence="2">UspA domain-containing protein</fullName>
    </recommendedName>
</protein>
<feature type="domain" description="UspA" evidence="2">
    <location>
        <begin position="145"/>
        <end position="278"/>
    </location>
</feature>
<evidence type="ECO:0000313" key="3">
    <source>
        <dbReference type="EMBL" id="AQZ63129.1"/>
    </source>
</evidence>
<dbReference type="EMBL" id="CP017717">
    <property type="protein sequence ID" value="AQZ63129.1"/>
    <property type="molecule type" value="Genomic_DNA"/>
</dbReference>
<accession>A0A1U9ZYY0</accession>
<reference evidence="4" key="1">
    <citation type="journal article" date="2017" name="Med. Chem. Commun.">
        <title>Nonomuraea sp. ATCC 55076 harbours the largest actinomycete chromosome to date and the kistamicin biosynthetic gene cluster.</title>
        <authorList>
            <person name="Nazari B."/>
            <person name="Forneris C.C."/>
            <person name="Gibson M.I."/>
            <person name="Moon K."/>
            <person name="Schramma K.R."/>
            <person name="Seyedsayamdost M.R."/>
        </authorList>
    </citation>
    <scope>NUCLEOTIDE SEQUENCE [LARGE SCALE GENOMIC DNA]</scope>
    <source>
        <strain evidence="4">ATCC 55076</strain>
    </source>
</reference>
<dbReference type="Proteomes" id="UP000190797">
    <property type="component" value="Chromosome"/>
</dbReference>
<sequence length="284" mass="29746">MMRTIVVGINGSRTSYAALDWAADDAARRGLGVRIVHVHGPWTAEHPLTAASDHQTLTERCEAMLQQAATRAQQRRPGLEVTTALVVGAVAERLKQEARSADTVVLGSRGLGGVSGRILGSVGLALTGHLSCPLVIVHEPAEQSYGEVVAGFDGSADAEAALEYGLEQAQARGARLCVLYGLQPPVQAPHPVGYGLIPDGIAGQEIEQRLAPWRQKYPEIEVVVSVVAGNPVTVLARASRQADLVVVGSRGLGGFASAVLGSVSRGILRRAHCPVAVICLPSRT</sequence>
<dbReference type="InterPro" id="IPR014729">
    <property type="entry name" value="Rossmann-like_a/b/a_fold"/>
</dbReference>
<organism evidence="3 4">
    <name type="scientific">[Actinomadura] parvosata subsp. kistnae</name>
    <dbReference type="NCBI Taxonomy" id="1909395"/>
    <lineage>
        <taxon>Bacteria</taxon>
        <taxon>Bacillati</taxon>
        <taxon>Actinomycetota</taxon>
        <taxon>Actinomycetes</taxon>
        <taxon>Streptosporangiales</taxon>
        <taxon>Streptosporangiaceae</taxon>
        <taxon>Nonomuraea</taxon>
    </lineage>
</organism>
<dbReference type="SUPFAM" id="SSF52402">
    <property type="entry name" value="Adenine nucleotide alpha hydrolases-like"/>
    <property type="match status" value="2"/>
</dbReference>
<dbReference type="RefSeq" id="WP_080039312.1">
    <property type="nucleotide sequence ID" value="NZ_CP017717.1"/>
</dbReference>
<dbReference type="PANTHER" id="PTHR46268">
    <property type="entry name" value="STRESS RESPONSE PROTEIN NHAX"/>
    <property type="match status" value="1"/>
</dbReference>
<dbReference type="InterPro" id="IPR006016">
    <property type="entry name" value="UspA"/>
</dbReference>
<keyword evidence="4" id="KW-1185">Reference proteome</keyword>
<dbReference type="AlphaFoldDB" id="A0A1U9ZYY0"/>
<dbReference type="STRING" id="1909395.BKM31_18145"/>
<name>A0A1U9ZYY0_9ACTN</name>
<feature type="domain" description="UspA" evidence="2">
    <location>
        <begin position="1"/>
        <end position="138"/>
    </location>
</feature>
<dbReference type="PRINTS" id="PR01438">
    <property type="entry name" value="UNVRSLSTRESS"/>
</dbReference>
<dbReference type="OrthoDB" id="9816117at2"/>
<dbReference type="Gene3D" id="3.40.50.620">
    <property type="entry name" value="HUPs"/>
    <property type="match status" value="2"/>
</dbReference>